<reference evidence="5" key="1">
    <citation type="journal article" date="2023" name="GigaByte">
        <title>Genome assembly of the bearded iris, Iris pallida Lam.</title>
        <authorList>
            <person name="Bruccoleri R.E."/>
            <person name="Oakeley E.J."/>
            <person name="Faust A.M.E."/>
            <person name="Altorfer M."/>
            <person name="Dessus-Babus S."/>
            <person name="Burckhardt D."/>
            <person name="Oertli M."/>
            <person name="Naumann U."/>
            <person name="Petersen F."/>
            <person name="Wong J."/>
        </authorList>
    </citation>
    <scope>NUCLEOTIDE SEQUENCE</scope>
    <source>
        <strain evidence="5">GSM-AAB239-AS_SAM_17_03QT</strain>
    </source>
</reference>
<proteinExistence type="predicted"/>
<evidence type="ECO:0000256" key="1">
    <source>
        <dbReference type="ARBA" id="ARBA00022884"/>
    </source>
</evidence>
<evidence type="ECO:0000256" key="3">
    <source>
        <dbReference type="SAM" id="MobiDB-lite"/>
    </source>
</evidence>
<dbReference type="SMART" id="SM00360">
    <property type="entry name" value="RRM"/>
    <property type="match status" value="2"/>
</dbReference>
<dbReference type="InterPro" id="IPR012677">
    <property type="entry name" value="Nucleotide-bd_a/b_plait_sf"/>
</dbReference>
<evidence type="ECO:0000313" key="5">
    <source>
        <dbReference type="EMBL" id="KAJ6844179.1"/>
    </source>
</evidence>
<dbReference type="SUPFAM" id="SSF54928">
    <property type="entry name" value="RNA-binding domain, RBD"/>
    <property type="match status" value="2"/>
</dbReference>
<dbReference type="GO" id="GO:0003723">
    <property type="term" value="F:RNA binding"/>
    <property type="evidence" value="ECO:0007669"/>
    <property type="project" value="UniProtKB-UniRule"/>
</dbReference>
<feature type="domain" description="RRM" evidence="4">
    <location>
        <begin position="251"/>
        <end position="339"/>
    </location>
</feature>
<dbReference type="Pfam" id="PF00076">
    <property type="entry name" value="RRM_1"/>
    <property type="match status" value="2"/>
</dbReference>
<dbReference type="PANTHER" id="PTHR10352">
    <property type="entry name" value="EUKARYOTIC TRANSLATION INITIATION FACTOR 3 SUBUNIT G"/>
    <property type="match status" value="1"/>
</dbReference>
<reference evidence="5" key="2">
    <citation type="submission" date="2023-04" db="EMBL/GenBank/DDBJ databases">
        <authorList>
            <person name="Bruccoleri R.E."/>
            <person name="Oakeley E.J."/>
            <person name="Faust A.-M."/>
            <person name="Dessus-Babus S."/>
            <person name="Altorfer M."/>
            <person name="Burckhardt D."/>
            <person name="Oertli M."/>
            <person name="Naumann U."/>
            <person name="Petersen F."/>
            <person name="Wong J."/>
        </authorList>
    </citation>
    <scope>NUCLEOTIDE SEQUENCE</scope>
    <source>
        <strain evidence="5">GSM-AAB239-AS_SAM_17_03QT</strain>
        <tissue evidence="5">Leaf</tissue>
    </source>
</reference>
<evidence type="ECO:0000256" key="2">
    <source>
        <dbReference type="PROSITE-ProRule" id="PRU00176"/>
    </source>
</evidence>
<feature type="region of interest" description="Disordered" evidence="3">
    <location>
        <begin position="1"/>
        <end position="79"/>
    </location>
</feature>
<dbReference type="Proteomes" id="UP001140949">
    <property type="component" value="Unassembled WGS sequence"/>
</dbReference>
<dbReference type="Gene3D" id="3.30.70.330">
    <property type="match status" value="2"/>
</dbReference>
<accession>A0AAX6HSZ3</accession>
<feature type="compositionally biased region" description="Gly residues" evidence="3">
    <location>
        <begin position="542"/>
        <end position="558"/>
    </location>
</feature>
<dbReference type="InterPro" id="IPR035979">
    <property type="entry name" value="RBD_domain_sf"/>
</dbReference>
<organism evidence="5 6">
    <name type="scientific">Iris pallida</name>
    <name type="common">Sweet iris</name>
    <dbReference type="NCBI Taxonomy" id="29817"/>
    <lineage>
        <taxon>Eukaryota</taxon>
        <taxon>Viridiplantae</taxon>
        <taxon>Streptophyta</taxon>
        <taxon>Embryophyta</taxon>
        <taxon>Tracheophyta</taxon>
        <taxon>Spermatophyta</taxon>
        <taxon>Magnoliopsida</taxon>
        <taxon>Liliopsida</taxon>
        <taxon>Asparagales</taxon>
        <taxon>Iridaceae</taxon>
        <taxon>Iridoideae</taxon>
        <taxon>Irideae</taxon>
        <taxon>Iris</taxon>
    </lineage>
</organism>
<evidence type="ECO:0000313" key="6">
    <source>
        <dbReference type="Proteomes" id="UP001140949"/>
    </source>
</evidence>
<dbReference type="PROSITE" id="PS50102">
    <property type="entry name" value="RRM"/>
    <property type="match status" value="2"/>
</dbReference>
<protein>
    <submittedName>
        <fullName evidence="5">UBP1-associated protein 2A</fullName>
    </submittedName>
</protein>
<feature type="region of interest" description="Disordered" evidence="3">
    <location>
        <begin position="542"/>
        <end position="564"/>
    </location>
</feature>
<keyword evidence="6" id="KW-1185">Reference proteome</keyword>
<feature type="domain" description="RRM" evidence="4">
    <location>
        <begin position="143"/>
        <end position="220"/>
    </location>
</feature>
<gene>
    <name evidence="5" type="ORF">M6B38_291295</name>
</gene>
<keyword evidence="1 2" id="KW-0694">RNA-binding</keyword>
<dbReference type="AlphaFoldDB" id="A0AAX6HSZ3"/>
<dbReference type="EMBL" id="JANAVB010006599">
    <property type="protein sequence ID" value="KAJ6844179.1"/>
    <property type="molecule type" value="Genomic_DNA"/>
</dbReference>
<sequence>MARKRKLANTKPEPEPEPVYEPEPESEEEEELVEEEEEEEDDDEEEEEEEEDEEEEEEEEEEDERPPPTAANGSRSVSESAVRELLSPLTKDQMIFLLTSAALSHPSVLRSIQATAATGRSVEATAATDRPIEVAAADDRTYRDLFVLGFGLEATYESLQSFFSKYGEIENVHIVTDKPSGRPKGYAFVCFRTRAAAEKALSDPNKTLGNRTITCQLAALGRTPGSAAFVPPKAPQAQASLALQATGNNPRKIYVRNVAPEIDPKKLLDYFSMFGDIEEGPLGMDTATGRPRGWAMFVYKTVEGARRALEQPHKTFEGHSLHCSISTSSVTGKVQMLNNNHLVAAQPQAATRPMVPPATRPMVPPPLPAAGAGYSQPTAAAPPMPAVNGGMNPPLGQAAGLDPALGRAVGQAVGQALTAMGLTNLLGGLGGAVANQGVQAPVANTAVPQVHDGYRAGAQVQGGYGPGNAVDNRYGAGTGVHNRYVPGATGYGGYGVSTGVHGGHGAGTMEYGGYGAGTVAQSGYGVSSHVQGGGYGSPAVGQGGAGRGYPQGGYGGYGLPPPYR</sequence>
<dbReference type="InterPro" id="IPR000504">
    <property type="entry name" value="RRM_dom"/>
</dbReference>
<evidence type="ECO:0000259" key="4">
    <source>
        <dbReference type="PROSITE" id="PS50102"/>
    </source>
</evidence>
<feature type="compositionally biased region" description="Acidic residues" evidence="3">
    <location>
        <begin position="15"/>
        <end position="64"/>
    </location>
</feature>
<name>A0AAX6HSZ3_IRIPA</name>
<comment type="caution">
    <text evidence="5">The sequence shown here is derived from an EMBL/GenBank/DDBJ whole genome shotgun (WGS) entry which is preliminary data.</text>
</comment>